<feature type="compositionally biased region" description="Polar residues" evidence="1">
    <location>
        <begin position="65"/>
        <end position="74"/>
    </location>
</feature>
<name>A0ABD3R6L0_9STRA</name>
<evidence type="ECO:0000313" key="2">
    <source>
        <dbReference type="EMBL" id="KAL3804870.1"/>
    </source>
</evidence>
<feature type="compositionally biased region" description="Low complexity" evidence="1">
    <location>
        <begin position="36"/>
        <end position="45"/>
    </location>
</feature>
<protein>
    <recommendedName>
        <fullName evidence="4">Calmodulin</fullName>
    </recommendedName>
</protein>
<dbReference type="EMBL" id="JABMIG020000005">
    <property type="protein sequence ID" value="KAL3804870.1"/>
    <property type="molecule type" value="Genomic_DNA"/>
</dbReference>
<organism evidence="2 3">
    <name type="scientific">Cyclotella cryptica</name>
    <dbReference type="NCBI Taxonomy" id="29204"/>
    <lineage>
        <taxon>Eukaryota</taxon>
        <taxon>Sar</taxon>
        <taxon>Stramenopiles</taxon>
        <taxon>Ochrophyta</taxon>
        <taxon>Bacillariophyta</taxon>
        <taxon>Coscinodiscophyceae</taxon>
        <taxon>Thalassiosirophycidae</taxon>
        <taxon>Stephanodiscales</taxon>
        <taxon>Stephanodiscaceae</taxon>
        <taxon>Cyclotella</taxon>
    </lineage>
</organism>
<comment type="caution">
    <text evidence="2">The sequence shown here is derived from an EMBL/GenBank/DDBJ whole genome shotgun (WGS) entry which is preliminary data.</text>
</comment>
<keyword evidence="3" id="KW-1185">Reference proteome</keyword>
<gene>
    <name evidence="2" type="ORF">HJC23_006642</name>
</gene>
<evidence type="ECO:0000313" key="3">
    <source>
        <dbReference type="Proteomes" id="UP001516023"/>
    </source>
</evidence>
<evidence type="ECO:0008006" key="4">
    <source>
        <dbReference type="Google" id="ProtNLM"/>
    </source>
</evidence>
<accession>A0ABD3R6L0</accession>
<sequence length="647" mass="70470">MQQAFSTTGTEGTSDTDDETSITESANEVDTKRSSSKTCATPSSSIDDKRPVSSAADGTCPPQDATANNTTKPPSSAKCPATSEITWAPDKQMGARANGQEVTTSDDDDTSVESGYSFDRKASEASLMARKPNFERPQIPSASTFKYKPAFQKDSTQPRLRATAHPSRPLLGLVSRMYDIDGDGVLNETEMAMRDMDIENKGHLTKEQVYQIVKEQLETKYEVTQYKKVTLALTAFMVLLALSNFGTSFTSAILTKEINADPESGAVLVKGTGETIGFDTIGTTFDFVSLSDEEYSERRNRVLQEMSQDKMHSDHMHRHLGKMNGNAKIAFDEGKVLERDLIKIVEKCDGSATVNIRRLWSNADGSADYDYDTLCGPGTTVTKKERAKRTKKKSNVRTVTQQIVFKKGPRRDTGGEEEVVVFTCNKGWCHGSGSMLQQSEGHPCTIQRGNDECTEGLLCYAGEAITSGTGVCTRFARNRKVGQMCDLALGLDACTAGSTCVGNINSKMVVLDDVSGKVKGMGTCTKTAVKAMFGQICDASYGKDSCLEGLVCMDLKGRLLNGKGNGVCGRVATPAINYSGSTWYVDYNLGPQGQGQCVRDCPLGKFNNCGGNAENYDELYTSWQECCKEKLWWVNTSECVPDWPVVD</sequence>
<reference evidence="2 3" key="1">
    <citation type="journal article" date="2020" name="G3 (Bethesda)">
        <title>Improved Reference Genome for Cyclotella cryptica CCMP332, a Model for Cell Wall Morphogenesis, Salinity Adaptation, and Lipid Production in Diatoms (Bacillariophyta).</title>
        <authorList>
            <person name="Roberts W.R."/>
            <person name="Downey K.M."/>
            <person name="Ruck E.C."/>
            <person name="Traller J.C."/>
            <person name="Alverson A.J."/>
        </authorList>
    </citation>
    <scope>NUCLEOTIDE SEQUENCE [LARGE SCALE GENOMIC DNA]</scope>
    <source>
        <strain evidence="2 3">CCMP332</strain>
    </source>
</reference>
<proteinExistence type="predicted"/>
<evidence type="ECO:0000256" key="1">
    <source>
        <dbReference type="SAM" id="MobiDB-lite"/>
    </source>
</evidence>
<dbReference type="Proteomes" id="UP001516023">
    <property type="component" value="Unassembled WGS sequence"/>
</dbReference>
<feature type="region of interest" description="Disordered" evidence="1">
    <location>
        <begin position="1"/>
        <end position="117"/>
    </location>
</feature>
<feature type="compositionally biased region" description="Low complexity" evidence="1">
    <location>
        <begin position="1"/>
        <end position="13"/>
    </location>
</feature>
<dbReference type="AlphaFoldDB" id="A0ABD3R6L0"/>